<keyword evidence="2" id="KW-1185">Reference proteome</keyword>
<proteinExistence type="predicted"/>
<dbReference type="EMBL" id="PIPU01000002">
    <property type="protein sequence ID" value="RUO48457.1"/>
    <property type="molecule type" value="Genomic_DNA"/>
</dbReference>
<dbReference type="STRING" id="519452.SAMN04488139_2113"/>
<comment type="caution">
    <text evidence="1">The sequence shown here is derived from an EMBL/GenBank/DDBJ whole genome shotgun (WGS) entry which is preliminary data.</text>
</comment>
<dbReference type="AlphaFoldDB" id="A0A432XIN6"/>
<accession>A0A432XIN6</accession>
<dbReference type="InterPro" id="IPR019660">
    <property type="entry name" value="Put_sensory_transdc_reg_YbjN"/>
</dbReference>
<name>A0A432XIN6_9GAMM</name>
<dbReference type="OrthoDB" id="6240461at2"/>
<dbReference type="Pfam" id="PF10722">
    <property type="entry name" value="YbjN"/>
    <property type="match status" value="1"/>
</dbReference>
<dbReference type="Proteomes" id="UP000286985">
    <property type="component" value="Unassembled WGS sequence"/>
</dbReference>
<evidence type="ECO:0000313" key="2">
    <source>
        <dbReference type="Proteomes" id="UP000286985"/>
    </source>
</evidence>
<sequence length="162" mass="17678">MKGAAMAMTVDELIQALDENGISHQVPDEFDDRVVIGVATEGYIDQDGNQGIPIQLCLAEAGSVAYFFVALPLFEHVLSPVSPLMSLPNRERLLEFTNHVNNQVKFSGFSVDDSDDVVFLYALPIEEEGQKLGVATIARICEATADAVDMLYRLLAEADSNE</sequence>
<reference evidence="2" key="1">
    <citation type="journal article" date="2018" name="Front. Microbiol.">
        <title>Genome-Based Analysis Reveals the Taxonomy and Diversity of the Family Idiomarinaceae.</title>
        <authorList>
            <person name="Liu Y."/>
            <person name="Lai Q."/>
            <person name="Shao Z."/>
        </authorList>
    </citation>
    <scope>NUCLEOTIDE SEQUENCE [LARGE SCALE GENOMIC DNA]</scope>
    <source>
        <strain evidence="2">908033</strain>
    </source>
</reference>
<organism evidence="1 2">
    <name type="scientific">Pseudidiomarina donghaiensis</name>
    <dbReference type="NCBI Taxonomy" id="519452"/>
    <lineage>
        <taxon>Bacteria</taxon>
        <taxon>Pseudomonadati</taxon>
        <taxon>Pseudomonadota</taxon>
        <taxon>Gammaproteobacteria</taxon>
        <taxon>Alteromonadales</taxon>
        <taxon>Idiomarinaceae</taxon>
        <taxon>Pseudidiomarina</taxon>
    </lineage>
</organism>
<gene>
    <name evidence="1" type="ORF">CWE24_06650</name>
</gene>
<evidence type="ECO:0000313" key="1">
    <source>
        <dbReference type="EMBL" id="RUO48457.1"/>
    </source>
</evidence>
<protein>
    <submittedName>
        <fullName evidence="1">YbjN domain-containing protein</fullName>
    </submittedName>
</protein>